<keyword evidence="1" id="KW-0732">Signal</keyword>
<evidence type="ECO:0000313" key="3">
    <source>
        <dbReference type="Proteomes" id="UP000032304"/>
    </source>
</evidence>
<dbReference type="AlphaFoldDB" id="A0A0D2N300"/>
<dbReference type="OMA" id="MEAIKVW"/>
<name>A0A0D2N300_GOSRA</name>
<dbReference type="EMBL" id="CM001740">
    <property type="protein sequence ID" value="KJB06698.1"/>
    <property type="molecule type" value="Genomic_DNA"/>
</dbReference>
<keyword evidence="3" id="KW-1185">Reference proteome</keyword>
<feature type="chain" id="PRO_5002247782" description="Legume lectin domain-containing protein" evidence="1">
    <location>
        <begin position="23"/>
        <end position="126"/>
    </location>
</feature>
<dbReference type="Gramene" id="KJB06698">
    <property type="protein sequence ID" value="KJB06698"/>
    <property type="gene ID" value="B456_001G159700"/>
</dbReference>
<dbReference type="Proteomes" id="UP000032304">
    <property type="component" value="Chromosome 1"/>
</dbReference>
<reference evidence="2 3" key="1">
    <citation type="journal article" date="2012" name="Nature">
        <title>Repeated polyploidization of Gossypium genomes and the evolution of spinnable cotton fibres.</title>
        <authorList>
            <person name="Paterson A.H."/>
            <person name="Wendel J.F."/>
            <person name="Gundlach H."/>
            <person name="Guo H."/>
            <person name="Jenkins J."/>
            <person name="Jin D."/>
            <person name="Llewellyn D."/>
            <person name="Showmaker K.C."/>
            <person name="Shu S."/>
            <person name="Udall J."/>
            <person name="Yoo M.J."/>
            <person name="Byers R."/>
            <person name="Chen W."/>
            <person name="Doron-Faigenboim A."/>
            <person name="Duke M.V."/>
            <person name="Gong L."/>
            <person name="Grimwood J."/>
            <person name="Grover C."/>
            <person name="Grupp K."/>
            <person name="Hu G."/>
            <person name="Lee T.H."/>
            <person name="Li J."/>
            <person name="Lin L."/>
            <person name="Liu T."/>
            <person name="Marler B.S."/>
            <person name="Page J.T."/>
            <person name="Roberts A.W."/>
            <person name="Romanel E."/>
            <person name="Sanders W.S."/>
            <person name="Szadkowski E."/>
            <person name="Tan X."/>
            <person name="Tang H."/>
            <person name="Xu C."/>
            <person name="Wang J."/>
            <person name="Wang Z."/>
            <person name="Zhang D."/>
            <person name="Zhang L."/>
            <person name="Ashrafi H."/>
            <person name="Bedon F."/>
            <person name="Bowers J.E."/>
            <person name="Brubaker C.L."/>
            <person name="Chee P.W."/>
            <person name="Das S."/>
            <person name="Gingle A.R."/>
            <person name="Haigler C.H."/>
            <person name="Harker D."/>
            <person name="Hoffmann L.V."/>
            <person name="Hovav R."/>
            <person name="Jones D.C."/>
            <person name="Lemke C."/>
            <person name="Mansoor S."/>
            <person name="ur Rahman M."/>
            <person name="Rainville L.N."/>
            <person name="Rambani A."/>
            <person name="Reddy U.K."/>
            <person name="Rong J.K."/>
            <person name="Saranga Y."/>
            <person name="Scheffler B.E."/>
            <person name="Scheffler J.A."/>
            <person name="Stelly D.M."/>
            <person name="Triplett B.A."/>
            <person name="Van Deynze A."/>
            <person name="Vaslin M.F."/>
            <person name="Waghmare V.N."/>
            <person name="Walford S.A."/>
            <person name="Wright R.J."/>
            <person name="Zaki E.A."/>
            <person name="Zhang T."/>
            <person name="Dennis E.S."/>
            <person name="Mayer K.F."/>
            <person name="Peterson D.G."/>
            <person name="Rokhsar D.S."/>
            <person name="Wang X."/>
            <person name="Schmutz J."/>
        </authorList>
    </citation>
    <scope>NUCLEOTIDE SEQUENCE [LARGE SCALE GENOMIC DNA]</scope>
</reference>
<feature type="signal peptide" evidence="1">
    <location>
        <begin position="1"/>
        <end position="22"/>
    </location>
</feature>
<organism evidence="2 3">
    <name type="scientific">Gossypium raimondii</name>
    <name type="common">Peruvian cotton</name>
    <name type="synonym">Gossypium klotzschianum subsp. raimondii</name>
    <dbReference type="NCBI Taxonomy" id="29730"/>
    <lineage>
        <taxon>Eukaryota</taxon>
        <taxon>Viridiplantae</taxon>
        <taxon>Streptophyta</taxon>
        <taxon>Embryophyta</taxon>
        <taxon>Tracheophyta</taxon>
        <taxon>Spermatophyta</taxon>
        <taxon>Magnoliopsida</taxon>
        <taxon>eudicotyledons</taxon>
        <taxon>Gunneridae</taxon>
        <taxon>Pentapetalae</taxon>
        <taxon>rosids</taxon>
        <taxon>malvids</taxon>
        <taxon>Malvales</taxon>
        <taxon>Malvaceae</taxon>
        <taxon>Malvoideae</taxon>
        <taxon>Gossypium</taxon>
    </lineage>
</organism>
<evidence type="ECO:0000256" key="1">
    <source>
        <dbReference type="SAM" id="SignalP"/>
    </source>
</evidence>
<accession>A0A0D2N300</accession>
<proteinExistence type="predicted"/>
<sequence length="126" mass="14354">MEAIKVWVISVLVLVAPVVIRSTKLEASNVAIFYRSDFSESISYGLDKHCTLPSSYRKSINLFLPLVAAFAGTNLTMVLNEEVTHDFLKHLGSKFWILENTILVSSYESNTRTFFFENKIEVLFLK</sequence>
<evidence type="ECO:0000313" key="2">
    <source>
        <dbReference type="EMBL" id="KJB06698.1"/>
    </source>
</evidence>
<evidence type="ECO:0008006" key="4">
    <source>
        <dbReference type="Google" id="ProtNLM"/>
    </source>
</evidence>
<protein>
    <recommendedName>
        <fullName evidence="4">Legume lectin domain-containing protein</fullName>
    </recommendedName>
</protein>
<gene>
    <name evidence="2" type="ORF">B456_001G159700</name>
</gene>